<evidence type="ECO:0000313" key="2">
    <source>
        <dbReference type="EMBL" id="PIR06953.1"/>
    </source>
</evidence>
<comment type="caution">
    <text evidence="2">The sequence shown here is derived from an EMBL/GenBank/DDBJ whole genome shotgun (WGS) entry which is preliminary data.</text>
</comment>
<organism evidence="2 3">
    <name type="scientific">Candidatus Komeilibacteria bacterium CG11_big_fil_rev_8_21_14_0_20_36_20</name>
    <dbReference type="NCBI Taxonomy" id="1974477"/>
    <lineage>
        <taxon>Bacteria</taxon>
        <taxon>Candidatus Komeiliibacteriota</taxon>
    </lineage>
</organism>
<evidence type="ECO:0000256" key="1">
    <source>
        <dbReference type="SAM" id="Phobius"/>
    </source>
</evidence>
<dbReference type="NCBIfam" id="TIGR02532">
    <property type="entry name" value="IV_pilin_GFxxxE"/>
    <property type="match status" value="1"/>
</dbReference>
<sequence length="675" mass="72691">METDNFKIMLFKVKKLFLKYKQGFSLIEVIIAVGVFGLLASGVFYTVTSSYSNFYGIGDRQTVTEFAQEGIEAVRAIRDDNWRALQDQLGAPESPSGYGVDQGSDGLWYFTGANTRGDLTRVVSLATVQRDSNGEIVDSGGTVDPDTMKITVTISGSGMQDYVLNSYLTNWQYRTWQQTDWSGVGSSEFWSDITLASSSVTKMSTSTAGVLILTPTFGSWQDLASDANITLTGTSYDLEISPDGNTMFVTGDQTQDFRYYDISQARSGTITASSTIVWPVAMTGISITVNPNGQYAYVGLANASGGTNALGILNLSSDSITGAVSVGTTTVSIMDLVIDSNGEYLYALTNLGEIFCYEIGGGGSTLTLQNASNIYFLGLKGDAVNNGWIDTDNDALYVVTDKSDTDAVVRVDIFDPTTLAVDYASPANPADIVDVIYLETSSGNNRMITLGEYTSIEFAILEDNGSGFSLLGTYNLSGGPFKSVIYDGLDSEDGSDVALAYDYYARLYSVDVSNRSSLSAGPVSDTTSYGDTAYSLPYGYMDYSDSLGGAFILEKTGSTHKLHFLKRPDAYQPSGTLVSSIFDLGSSNKELDKVIVEQNVPAGCGLEITLEASDNIGFTSPITQTVSDTSDGYYASTTVDGLNGKRWLRYQVDMTACGTNNVNTPTLYDLKIRYR</sequence>
<dbReference type="Gene3D" id="2.130.10.10">
    <property type="entry name" value="YVTN repeat-like/Quinoprotein amine dehydrogenase"/>
    <property type="match status" value="1"/>
</dbReference>
<dbReference type="Proteomes" id="UP000230564">
    <property type="component" value="Unassembled WGS sequence"/>
</dbReference>
<keyword evidence="1" id="KW-1133">Transmembrane helix</keyword>
<dbReference type="SUPFAM" id="SSF75011">
    <property type="entry name" value="3-carboxy-cis,cis-mucoante lactonizing enzyme"/>
    <property type="match status" value="1"/>
</dbReference>
<feature type="transmembrane region" description="Helical" evidence="1">
    <location>
        <begin position="24"/>
        <end position="45"/>
    </location>
</feature>
<dbReference type="AlphaFoldDB" id="A0A2H0NDH2"/>
<keyword evidence="1" id="KW-0472">Membrane</keyword>
<dbReference type="Pfam" id="PF07963">
    <property type="entry name" value="N_methyl"/>
    <property type="match status" value="1"/>
</dbReference>
<name>A0A2H0NDH2_9BACT</name>
<evidence type="ECO:0000313" key="3">
    <source>
        <dbReference type="Proteomes" id="UP000230564"/>
    </source>
</evidence>
<reference evidence="2 3" key="1">
    <citation type="submission" date="2017-09" db="EMBL/GenBank/DDBJ databases">
        <title>Depth-based differentiation of microbial function through sediment-hosted aquifers and enrichment of novel symbionts in the deep terrestrial subsurface.</title>
        <authorList>
            <person name="Probst A.J."/>
            <person name="Ladd B."/>
            <person name="Jarett J.K."/>
            <person name="Geller-Mcgrath D.E."/>
            <person name="Sieber C.M."/>
            <person name="Emerson J.B."/>
            <person name="Anantharaman K."/>
            <person name="Thomas B.C."/>
            <person name="Malmstrom R."/>
            <person name="Stieglmeier M."/>
            <person name="Klingl A."/>
            <person name="Woyke T."/>
            <person name="Ryan C.M."/>
            <person name="Banfield J.F."/>
        </authorList>
    </citation>
    <scope>NUCLEOTIDE SEQUENCE [LARGE SCALE GENOMIC DNA]</scope>
    <source>
        <strain evidence="2">CG11_big_fil_rev_8_21_14_0_20_36_20</strain>
    </source>
</reference>
<proteinExistence type="predicted"/>
<gene>
    <name evidence="2" type="ORF">COV55_00830</name>
</gene>
<dbReference type="EMBL" id="PCWQ01000007">
    <property type="protein sequence ID" value="PIR06953.1"/>
    <property type="molecule type" value="Genomic_DNA"/>
</dbReference>
<protein>
    <submittedName>
        <fullName evidence="2">Uncharacterized protein</fullName>
    </submittedName>
</protein>
<dbReference type="InterPro" id="IPR015943">
    <property type="entry name" value="WD40/YVTN_repeat-like_dom_sf"/>
</dbReference>
<dbReference type="PROSITE" id="PS00409">
    <property type="entry name" value="PROKAR_NTER_METHYL"/>
    <property type="match status" value="1"/>
</dbReference>
<dbReference type="InterPro" id="IPR012902">
    <property type="entry name" value="N_methyl_site"/>
</dbReference>
<keyword evidence="1" id="KW-0812">Transmembrane</keyword>
<accession>A0A2H0NDH2</accession>